<evidence type="ECO:0000256" key="3">
    <source>
        <dbReference type="ARBA" id="ARBA00022692"/>
    </source>
</evidence>
<sequence length="418" mass="47529">MSKLSKKLSSEQKTIAKNYSSLVVLQGLNYILPLLIIPFLERQLGLEKFGLVMLAQYLMAFCVAAADFGFNVTATREISIIKSQGGDYSTVYFKVFWARMILLILVFGLLSLVVFSVPRFSIEWHIYLLSYGAVIGQTLLPDWFFQGIEKMRLLTVVNVVAKVLFTILLFVFITAPSDYFYVPIFNSIGFLTAGIFTFLLSMKYVKWQWPNFKESQEFYKESFQVFTSNIASQLSYAANGVILGIFAGDAVVGIFSAFDKLIIAAKKMFLPFYQAMYPYMARKSFSEKKQMMKKLIPIVAFVGLIGVVVILLIGDWIIEFLYNDVTIYKNTYLFKWMSIIAFFTGLSSLFQALYAPARKLFKNRMMMMIIAGVFNITLSLIIVPYLGLKGTIIAAIGTEAILLVLASYFYRSDIIRHE</sequence>
<evidence type="ECO:0000256" key="6">
    <source>
        <dbReference type="SAM" id="Phobius"/>
    </source>
</evidence>
<evidence type="ECO:0000313" key="8">
    <source>
        <dbReference type="Proteomes" id="UP000239002"/>
    </source>
</evidence>
<proteinExistence type="predicted"/>
<dbReference type="Pfam" id="PF01943">
    <property type="entry name" value="Polysacc_synt"/>
    <property type="match status" value="1"/>
</dbReference>
<feature type="transmembrane region" description="Helical" evidence="6">
    <location>
        <begin position="153"/>
        <end position="173"/>
    </location>
</feature>
<reference evidence="7 8" key="1">
    <citation type="submission" date="2018-02" db="EMBL/GenBank/DDBJ databases">
        <title>Genomic Encyclopedia of Archaeal and Bacterial Type Strains, Phase II (KMG-II): from individual species to whole genera.</title>
        <authorList>
            <person name="Goeker M."/>
        </authorList>
    </citation>
    <scope>NUCLEOTIDE SEQUENCE [LARGE SCALE GENOMIC DNA]</scope>
    <source>
        <strain evidence="7 8">DSM 16809</strain>
    </source>
</reference>
<feature type="transmembrane region" description="Helical" evidence="6">
    <location>
        <begin position="95"/>
        <end position="118"/>
    </location>
</feature>
<feature type="transmembrane region" description="Helical" evidence="6">
    <location>
        <begin position="52"/>
        <end position="74"/>
    </location>
</feature>
<dbReference type="AlphaFoldDB" id="A0A2S6IR21"/>
<evidence type="ECO:0000256" key="5">
    <source>
        <dbReference type="ARBA" id="ARBA00023136"/>
    </source>
</evidence>
<feature type="transmembrane region" description="Helical" evidence="6">
    <location>
        <begin position="333"/>
        <end position="354"/>
    </location>
</feature>
<keyword evidence="4 6" id="KW-1133">Transmembrane helix</keyword>
<dbReference type="InterPro" id="IPR050833">
    <property type="entry name" value="Poly_Biosynth_Transport"/>
</dbReference>
<feature type="transmembrane region" description="Helical" evidence="6">
    <location>
        <begin position="366"/>
        <end position="386"/>
    </location>
</feature>
<feature type="transmembrane region" description="Helical" evidence="6">
    <location>
        <begin position="179"/>
        <end position="200"/>
    </location>
</feature>
<accession>A0A2S6IR21</accession>
<evidence type="ECO:0000256" key="2">
    <source>
        <dbReference type="ARBA" id="ARBA00022475"/>
    </source>
</evidence>
<protein>
    <submittedName>
        <fullName evidence="7">PST family polysaccharide transporter</fullName>
    </submittedName>
</protein>
<keyword evidence="2" id="KW-1003">Cell membrane</keyword>
<dbReference type="PANTHER" id="PTHR30250:SF11">
    <property type="entry name" value="O-ANTIGEN TRANSPORTER-RELATED"/>
    <property type="match status" value="1"/>
</dbReference>
<feature type="transmembrane region" description="Helical" evidence="6">
    <location>
        <begin position="392"/>
        <end position="410"/>
    </location>
</feature>
<comment type="caution">
    <text evidence="7">The sequence shown here is derived from an EMBL/GenBank/DDBJ whole genome shotgun (WGS) entry which is preliminary data.</text>
</comment>
<comment type="subcellular location">
    <subcellularLocation>
        <location evidence="1">Cell membrane</location>
        <topology evidence="1">Multi-pass membrane protein</topology>
    </subcellularLocation>
</comment>
<keyword evidence="5 6" id="KW-0472">Membrane</keyword>
<feature type="transmembrane region" description="Helical" evidence="6">
    <location>
        <begin position="295"/>
        <end position="313"/>
    </location>
</feature>
<dbReference type="PANTHER" id="PTHR30250">
    <property type="entry name" value="PST FAMILY PREDICTED COLANIC ACID TRANSPORTER"/>
    <property type="match status" value="1"/>
</dbReference>
<keyword evidence="8" id="KW-1185">Reference proteome</keyword>
<evidence type="ECO:0000313" key="7">
    <source>
        <dbReference type="EMBL" id="PPK96703.1"/>
    </source>
</evidence>
<dbReference type="InterPro" id="IPR002797">
    <property type="entry name" value="Polysacc_synth"/>
</dbReference>
<dbReference type="OrthoDB" id="9815702at2"/>
<name>A0A2S6IR21_9FLAO</name>
<organism evidence="7 8">
    <name type="scientific">Nonlabens xylanidelens</name>
    <dbReference type="NCBI Taxonomy" id="191564"/>
    <lineage>
        <taxon>Bacteria</taxon>
        <taxon>Pseudomonadati</taxon>
        <taxon>Bacteroidota</taxon>
        <taxon>Flavobacteriia</taxon>
        <taxon>Flavobacteriales</taxon>
        <taxon>Flavobacteriaceae</taxon>
        <taxon>Nonlabens</taxon>
    </lineage>
</organism>
<gene>
    <name evidence="7" type="ORF">LY01_00527</name>
</gene>
<dbReference type="Proteomes" id="UP000239002">
    <property type="component" value="Unassembled WGS sequence"/>
</dbReference>
<feature type="transmembrane region" description="Helical" evidence="6">
    <location>
        <begin position="21"/>
        <end position="40"/>
    </location>
</feature>
<dbReference type="GO" id="GO:0005886">
    <property type="term" value="C:plasma membrane"/>
    <property type="evidence" value="ECO:0007669"/>
    <property type="project" value="UniProtKB-SubCell"/>
</dbReference>
<evidence type="ECO:0000256" key="4">
    <source>
        <dbReference type="ARBA" id="ARBA00022989"/>
    </source>
</evidence>
<dbReference type="RefSeq" id="WP_104514246.1">
    <property type="nucleotide sequence ID" value="NZ_MQVW01000027.1"/>
</dbReference>
<dbReference type="EMBL" id="PTJE01000001">
    <property type="protein sequence ID" value="PPK96703.1"/>
    <property type="molecule type" value="Genomic_DNA"/>
</dbReference>
<evidence type="ECO:0000256" key="1">
    <source>
        <dbReference type="ARBA" id="ARBA00004651"/>
    </source>
</evidence>
<keyword evidence="3 6" id="KW-0812">Transmembrane</keyword>